<dbReference type="AlphaFoldDB" id="A0AAT9FP73"/>
<dbReference type="CDD" id="cd02966">
    <property type="entry name" value="TlpA_like_family"/>
    <property type="match status" value="1"/>
</dbReference>
<evidence type="ECO:0000259" key="1">
    <source>
        <dbReference type="Pfam" id="PF00578"/>
    </source>
</evidence>
<name>A0AAT9FP73_9BACT</name>
<gene>
    <name evidence="2" type="ORF">NT6N_27390</name>
</gene>
<dbReference type="GO" id="GO:0016491">
    <property type="term" value="F:oxidoreductase activity"/>
    <property type="evidence" value="ECO:0007669"/>
    <property type="project" value="InterPro"/>
</dbReference>
<dbReference type="InterPro" id="IPR000866">
    <property type="entry name" value="AhpC/TSA"/>
</dbReference>
<dbReference type="SUPFAM" id="SSF52833">
    <property type="entry name" value="Thioredoxin-like"/>
    <property type="match status" value="1"/>
</dbReference>
<dbReference type="Gene3D" id="3.40.30.10">
    <property type="entry name" value="Glutaredoxin"/>
    <property type="match status" value="1"/>
</dbReference>
<reference evidence="2" key="1">
    <citation type="submission" date="2024-07" db="EMBL/GenBank/DDBJ databases">
        <title>Complete genome sequence of Verrucomicrobiaceae bacterium NT6N.</title>
        <authorList>
            <person name="Huang C."/>
            <person name="Takami H."/>
            <person name="Hamasaki K."/>
        </authorList>
    </citation>
    <scope>NUCLEOTIDE SEQUENCE</scope>
    <source>
        <strain evidence="2">NT6N</strain>
    </source>
</reference>
<dbReference type="GO" id="GO:0016209">
    <property type="term" value="F:antioxidant activity"/>
    <property type="evidence" value="ECO:0007669"/>
    <property type="project" value="InterPro"/>
</dbReference>
<dbReference type="Pfam" id="PF00578">
    <property type="entry name" value="AhpC-TSA"/>
    <property type="match status" value="1"/>
</dbReference>
<evidence type="ECO:0000313" key="2">
    <source>
        <dbReference type="EMBL" id="BDS07699.1"/>
    </source>
</evidence>
<dbReference type="EMBL" id="AP026866">
    <property type="protein sequence ID" value="BDS07699.1"/>
    <property type="molecule type" value="Genomic_DNA"/>
</dbReference>
<sequence>MIPHERSLVEKWKDRPFAIIGVNSDNKEKLAKMVEDNTVNWRSFNNQQKGFKISDNWNVTGWPTLYIIDHKGVIRHKGLRGEAMEKALDALIQEAEKQ</sequence>
<proteinExistence type="predicted"/>
<feature type="domain" description="Alkyl hydroperoxide reductase subunit C/ Thiol specific antioxidant" evidence="1">
    <location>
        <begin position="6"/>
        <end position="76"/>
    </location>
</feature>
<accession>A0AAT9FP73</accession>
<dbReference type="KEGG" id="osu:NT6N_27390"/>
<organism evidence="2">
    <name type="scientific">Oceaniferula spumae</name>
    <dbReference type="NCBI Taxonomy" id="2979115"/>
    <lineage>
        <taxon>Bacteria</taxon>
        <taxon>Pseudomonadati</taxon>
        <taxon>Verrucomicrobiota</taxon>
        <taxon>Verrucomicrobiia</taxon>
        <taxon>Verrucomicrobiales</taxon>
        <taxon>Verrucomicrobiaceae</taxon>
        <taxon>Oceaniferula</taxon>
    </lineage>
</organism>
<protein>
    <recommendedName>
        <fullName evidence="1">Alkyl hydroperoxide reductase subunit C/ Thiol specific antioxidant domain-containing protein</fullName>
    </recommendedName>
</protein>
<dbReference type="InterPro" id="IPR036249">
    <property type="entry name" value="Thioredoxin-like_sf"/>
</dbReference>